<keyword evidence="7" id="KW-0653">Protein transport</keyword>
<keyword evidence="4" id="KW-0813">Transport</keyword>
<dbReference type="OMA" id="KAPQLHA"/>
<dbReference type="HOGENOM" id="CLU_117357_0_0_1"/>
<evidence type="ECO:0000256" key="11">
    <source>
        <dbReference type="SAM" id="Phobius"/>
    </source>
</evidence>
<dbReference type="EMBL" id="GL377570">
    <property type="protein sequence ID" value="EFJ33587.1"/>
    <property type="molecule type" value="Genomic_DNA"/>
</dbReference>
<feature type="transmembrane region" description="Helical" evidence="11">
    <location>
        <begin position="176"/>
        <end position="196"/>
    </location>
</feature>
<dbReference type="Pfam" id="PF06552">
    <property type="entry name" value="TOM20_plant"/>
    <property type="match status" value="1"/>
</dbReference>
<dbReference type="AlphaFoldDB" id="D8QSG7"/>
<dbReference type="eggNOG" id="ENOG502QT42">
    <property type="taxonomic scope" value="Eukaryota"/>
</dbReference>
<dbReference type="GO" id="GO:0005742">
    <property type="term" value="C:mitochondrial outer membrane translocase complex"/>
    <property type="evidence" value="ECO:0007669"/>
    <property type="project" value="InterPro"/>
</dbReference>
<dbReference type="Gene3D" id="1.25.40.10">
    <property type="entry name" value="Tetratricopeptide repeat domain"/>
    <property type="match status" value="1"/>
</dbReference>
<evidence type="ECO:0000313" key="12">
    <source>
        <dbReference type="EMBL" id="EFJ33587.1"/>
    </source>
</evidence>
<evidence type="ECO:0000256" key="1">
    <source>
        <dbReference type="ARBA" id="ARBA00003450"/>
    </source>
</evidence>
<evidence type="ECO:0008006" key="15">
    <source>
        <dbReference type="Google" id="ProtNLM"/>
    </source>
</evidence>
<keyword evidence="8 11" id="KW-1133">Transmembrane helix</keyword>
<dbReference type="InterPro" id="IPR011990">
    <property type="entry name" value="TPR-like_helical_dom_sf"/>
</dbReference>
<evidence type="ECO:0000256" key="9">
    <source>
        <dbReference type="ARBA" id="ARBA00023128"/>
    </source>
</evidence>
<dbReference type="Gramene" id="EFJ33587">
    <property type="protein sequence ID" value="EFJ33587"/>
    <property type="gene ID" value="SELMODRAFT_406219"/>
</dbReference>
<evidence type="ECO:0000256" key="4">
    <source>
        <dbReference type="ARBA" id="ARBA00022448"/>
    </source>
</evidence>
<keyword evidence="5 11" id="KW-0812">Transmembrane</keyword>
<dbReference type="PANTHER" id="PTHR32409">
    <property type="entry name" value="MITOCHONDRIAL IMPORT RECEPTOR SUBUNIT TOM20-1-RELATED"/>
    <property type="match status" value="1"/>
</dbReference>
<evidence type="ECO:0000313" key="13">
    <source>
        <dbReference type="EMBL" id="EFJ36943.1"/>
    </source>
</evidence>
<gene>
    <name evidence="12" type="ORF">SELMODRAFT_406219</name>
    <name evidence="13" type="ORF">SELMODRAFT_437971</name>
</gene>
<comment type="function">
    <text evidence="1">Central component of the receptor complex responsible for the recognition and translocation of cytosolically synthesized mitochondrial preproteins. Together with TOM22 functions as the transit peptide receptor at the surface of the mitochondrion outer membrane and facilitates the movement of preproteins into the translocation pore.</text>
</comment>
<evidence type="ECO:0000256" key="2">
    <source>
        <dbReference type="ARBA" id="ARBA00004572"/>
    </source>
</evidence>
<evidence type="ECO:0000256" key="7">
    <source>
        <dbReference type="ARBA" id="ARBA00022927"/>
    </source>
</evidence>
<dbReference type="KEGG" id="smo:SELMODRAFT_406219"/>
<dbReference type="PANTHER" id="PTHR32409:SF3">
    <property type="entry name" value="MITOCHONDRIAL IMPORT RECEPTOR SUBUNIT TOM20-1-RELATED"/>
    <property type="match status" value="1"/>
</dbReference>
<evidence type="ECO:0000256" key="6">
    <source>
        <dbReference type="ARBA" id="ARBA00022787"/>
    </source>
</evidence>
<keyword evidence="6" id="KW-1000">Mitochondrion outer membrane</keyword>
<organism evidence="14">
    <name type="scientific">Selaginella moellendorffii</name>
    <name type="common">Spikemoss</name>
    <dbReference type="NCBI Taxonomy" id="88036"/>
    <lineage>
        <taxon>Eukaryota</taxon>
        <taxon>Viridiplantae</taxon>
        <taxon>Streptophyta</taxon>
        <taxon>Embryophyta</taxon>
        <taxon>Tracheophyta</taxon>
        <taxon>Lycopodiopsida</taxon>
        <taxon>Selaginellales</taxon>
        <taxon>Selaginellaceae</taxon>
        <taxon>Selaginella</taxon>
    </lineage>
</organism>
<keyword evidence="14" id="KW-1185">Reference proteome</keyword>
<dbReference type="SUPFAM" id="SSF48452">
    <property type="entry name" value="TPR-like"/>
    <property type="match status" value="1"/>
</dbReference>
<sequence>MDDGLPQTDMERLVFFEAMRERCAAEYLRSPHDPENLTNWGNALLELAHFQQGDESVPLVEDSISKLEAALKINPKKHQTLWILGNAHTCHGFLVADVLEASEHFKKAATCFQDAYNEEPSEVYSKSLEMARQAPLLHQELQVQLASQGMAINASSSSSRSGNKGKKKKSSKRSDLAYDVLGWVVLAIGIVAWVGMANMAKAAPSAK</sequence>
<accession>D8QSG7</accession>
<dbReference type="Proteomes" id="UP000001514">
    <property type="component" value="Unassembled WGS sequence"/>
</dbReference>
<dbReference type="GO" id="GO:0015031">
    <property type="term" value="P:protein transport"/>
    <property type="evidence" value="ECO:0007669"/>
    <property type="project" value="UniProtKB-KW"/>
</dbReference>
<dbReference type="InParanoid" id="D8QSG7"/>
<reference evidence="13 14" key="1">
    <citation type="journal article" date="2011" name="Science">
        <title>The Selaginella genome identifies genetic changes associated with the evolution of vascular plants.</title>
        <authorList>
            <person name="Banks J.A."/>
            <person name="Nishiyama T."/>
            <person name="Hasebe M."/>
            <person name="Bowman J.L."/>
            <person name="Gribskov M."/>
            <person name="dePamphilis C."/>
            <person name="Albert V.A."/>
            <person name="Aono N."/>
            <person name="Aoyama T."/>
            <person name="Ambrose B.A."/>
            <person name="Ashton N.W."/>
            <person name="Axtell M.J."/>
            <person name="Barker E."/>
            <person name="Barker M.S."/>
            <person name="Bennetzen J.L."/>
            <person name="Bonawitz N.D."/>
            <person name="Chapple C."/>
            <person name="Cheng C."/>
            <person name="Correa L.G."/>
            <person name="Dacre M."/>
            <person name="DeBarry J."/>
            <person name="Dreyer I."/>
            <person name="Elias M."/>
            <person name="Engstrom E.M."/>
            <person name="Estelle M."/>
            <person name="Feng L."/>
            <person name="Finet C."/>
            <person name="Floyd S.K."/>
            <person name="Frommer W.B."/>
            <person name="Fujita T."/>
            <person name="Gramzow L."/>
            <person name="Gutensohn M."/>
            <person name="Harholt J."/>
            <person name="Hattori M."/>
            <person name="Heyl A."/>
            <person name="Hirai T."/>
            <person name="Hiwatashi Y."/>
            <person name="Ishikawa M."/>
            <person name="Iwata M."/>
            <person name="Karol K.G."/>
            <person name="Koehler B."/>
            <person name="Kolukisaoglu U."/>
            <person name="Kubo M."/>
            <person name="Kurata T."/>
            <person name="Lalonde S."/>
            <person name="Li K."/>
            <person name="Li Y."/>
            <person name="Litt A."/>
            <person name="Lyons E."/>
            <person name="Manning G."/>
            <person name="Maruyama T."/>
            <person name="Michael T.P."/>
            <person name="Mikami K."/>
            <person name="Miyazaki S."/>
            <person name="Morinaga S."/>
            <person name="Murata T."/>
            <person name="Mueller-Roeber B."/>
            <person name="Nelson D.R."/>
            <person name="Obara M."/>
            <person name="Oguri Y."/>
            <person name="Olmstead R.G."/>
            <person name="Onodera N."/>
            <person name="Petersen B.L."/>
            <person name="Pils B."/>
            <person name="Prigge M."/>
            <person name="Rensing S.A."/>
            <person name="Riano-Pachon D.M."/>
            <person name="Roberts A.W."/>
            <person name="Sato Y."/>
            <person name="Scheller H.V."/>
            <person name="Schulz B."/>
            <person name="Schulz C."/>
            <person name="Shakirov E.V."/>
            <person name="Shibagaki N."/>
            <person name="Shinohara N."/>
            <person name="Shippen D.E."/>
            <person name="Soerensen I."/>
            <person name="Sotooka R."/>
            <person name="Sugimoto N."/>
            <person name="Sugita M."/>
            <person name="Sumikawa N."/>
            <person name="Tanurdzic M."/>
            <person name="Theissen G."/>
            <person name="Ulvskov P."/>
            <person name="Wakazuki S."/>
            <person name="Weng J.K."/>
            <person name="Willats W.W."/>
            <person name="Wipf D."/>
            <person name="Wolf P.G."/>
            <person name="Yang L."/>
            <person name="Zimmer A.D."/>
            <person name="Zhu Q."/>
            <person name="Mitros T."/>
            <person name="Hellsten U."/>
            <person name="Loque D."/>
            <person name="Otillar R."/>
            <person name="Salamov A."/>
            <person name="Schmutz J."/>
            <person name="Shapiro H."/>
            <person name="Lindquist E."/>
            <person name="Lucas S."/>
            <person name="Rokhsar D."/>
            <person name="Grigoriev I.V."/>
        </authorList>
    </citation>
    <scope>NUCLEOTIDE SEQUENCE [LARGE SCALE GENOMIC DNA]</scope>
</reference>
<dbReference type="FunCoup" id="D8QSG7">
    <property type="interactions" value="1180"/>
</dbReference>
<keyword evidence="9" id="KW-0496">Mitochondrion</keyword>
<evidence type="ECO:0000256" key="5">
    <source>
        <dbReference type="ARBA" id="ARBA00022692"/>
    </source>
</evidence>
<evidence type="ECO:0000256" key="8">
    <source>
        <dbReference type="ARBA" id="ARBA00022989"/>
    </source>
</evidence>
<name>D8QSG7_SELML</name>
<proteinExistence type="inferred from homology"/>
<evidence type="ECO:0000313" key="14">
    <source>
        <dbReference type="Proteomes" id="UP000001514"/>
    </source>
</evidence>
<comment type="similarity">
    <text evidence="3">Belongs to the Tom20 family.</text>
</comment>
<dbReference type="KEGG" id="smo:SELMODRAFT_437971"/>
<dbReference type="InterPro" id="IPR010547">
    <property type="entry name" value="TOM20_imprt_rcpt"/>
</dbReference>
<dbReference type="GO" id="GO:0045040">
    <property type="term" value="P:protein insertion into mitochondrial outer membrane"/>
    <property type="evidence" value="ECO:0007669"/>
    <property type="project" value="InterPro"/>
</dbReference>
<protein>
    <recommendedName>
        <fullName evidence="15">Mitochondrial import receptor subunit TOM20</fullName>
    </recommendedName>
</protein>
<dbReference type="EMBL" id="GL377566">
    <property type="protein sequence ID" value="EFJ36943.1"/>
    <property type="molecule type" value="Genomic_DNA"/>
</dbReference>
<dbReference type="Gramene" id="EFJ36943">
    <property type="protein sequence ID" value="EFJ36943"/>
    <property type="gene ID" value="SELMODRAFT_437971"/>
</dbReference>
<comment type="subcellular location">
    <subcellularLocation>
        <location evidence="2">Mitochondrion outer membrane</location>
        <topology evidence="2">Single-pass membrane protein</topology>
    </subcellularLocation>
</comment>
<keyword evidence="10 11" id="KW-0472">Membrane</keyword>
<evidence type="ECO:0000256" key="3">
    <source>
        <dbReference type="ARBA" id="ARBA00005792"/>
    </source>
</evidence>
<evidence type="ECO:0000256" key="10">
    <source>
        <dbReference type="ARBA" id="ARBA00023136"/>
    </source>
</evidence>
<dbReference type="OrthoDB" id="1056333at2759"/>